<evidence type="ECO:0000313" key="1">
    <source>
        <dbReference type="EMBL" id="PFQ42789.1"/>
    </source>
</evidence>
<dbReference type="AlphaFoldDB" id="A0A2B2LKF6"/>
<reference evidence="1 2" key="1">
    <citation type="submission" date="2017-09" db="EMBL/GenBank/DDBJ databases">
        <title>Large-scale bioinformatics analysis of Bacillus genomes uncovers conserved roles of natural products in bacterial physiology.</title>
        <authorList>
            <consortium name="Agbiome Team Llc"/>
            <person name="Bleich R.M."/>
            <person name="Grubbs K.J."/>
            <person name="Santa Maria K.C."/>
            <person name="Allen S.E."/>
            <person name="Farag S."/>
            <person name="Shank E.A."/>
            <person name="Bowers A."/>
        </authorList>
    </citation>
    <scope>NUCLEOTIDE SEQUENCE [LARGE SCALE GENOMIC DNA]</scope>
    <source>
        <strain evidence="1 2">AFS070861</strain>
    </source>
</reference>
<dbReference type="EMBL" id="NVAP01000049">
    <property type="protein sequence ID" value="PFQ42789.1"/>
    <property type="molecule type" value="Genomic_DNA"/>
</dbReference>
<organism evidence="1 2">
    <name type="scientific">Bacillus cereus</name>
    <dbReference type="NCBI Taxonomy" id="1396"/>
    <lineage>
        <taxon>Bacteria</taxon>
        <taxon>Bacillati</taxon>
        <taxon>Bacillota</taxon>
        <taxon>Bacilli</taxon>
        <taxon>Bacillales</taxon>
        <taxon>Bacillaceae</taxon>
        <taxon>Bacillus</taxon>
        <taxon>Bacillus cereus group</taxon>
    </lineage>
</organism>
<sequence>MYCKPINKKDCKTFDDHVRRLTDIFLDCGSLQVLEMETIKICKESNFDIKEMVRHVQWMIEDLI</sequence>
<evidence type="ECO:0000313" key="2">
    <source>
        <dbReference type="Proteomes" id="UP000224386"/>
    </source>
</evidence>
<gene>
    <name evidence="1" type="ORF">COK05_24380</name>
</gene>
<dbReference type="RefSeq" id="WP_098614587.1">
    <property type="nucleotide sequence ID" value="NZ_NVAP01000049.1"/>
</dbReference>
<name>A0A2B2LKF6_BACCE</name>
<dbReference type="Proteomes" id="UP000224386">
    <property type="component" value="Unassembled WGS sequence"/>
</dbReference>
<protein>
    <submittedName>
        <fullName evidence="1">Uncharacterized protein</fullName>
    </submittedName>
</protein>
<accession>A0A2B2LKF6</accession>
<comment type="caution">
    <text evidence="1">The sequence shown here is derived from an EMBL/GenBank/DDBJ whole genome shotgun (WGS) entry which is preliminary data.</text>
</comment>
<proteinExistence type="predicted"/>